<evidence type="ECO:0000256" key="1">
    <source>
        <dbReference type="SAM" id="Phobius"/>
    </source>
</evidence>
<protein>
    <submittedName>
        <fullName evidence="2">Uncharacterized protein</fullName>
    </submittedName>
</protein>
<proteinExistence type="predicted"/>
<keyword evidence="1" id="KW-1133">Transmembrane helix</keyword>
<feature type="transmembrane region" description="Helical" evidence="1">
    <location>
        <begin position="12"/>
        <end position="30"/>
    </location>
</feature>
<dbReference type="Proteomes" id="UP000179005">
    <property type="component" value="Unassembled WGS sequence"/>
</dbReference>
<accession>A0A1F4VES2</accession>
<name>A0A1F4VES2_UNCKA</name>
<comment type="caution">
    <text evidence="2">The sequence shown here is derived from an EMBL/GenBank/DDBJ whole genome shotgun (WGS) entry which is preliminary data.</text>
</comment>
<reference evidence="2 3" key="1">
    <citation type="journal article" date="2016" name="Nat. Commun.">
        <title>Thousands of microbial genomes shed light on interconnected biogeochemical processes in an aquifer system.</title>
        <authorList>
            <person name="Anantharaman K."/>
            <person name="Brown C.T."/>
            <person name="Hug L.A."/>
            <person name="Sharon I."/>
            <person name="Castelle C.J."/>
            <person name="Probst A.J."/>
            <person name="Thomas B.C."/>
            <person name="Singh A."/>
            <person name="Wilkins M.J."/>
            <person name="Karaoz U."/>
            <person name="Brodie E.L."/>
            <person name="Williams K.H."/>
            <person name="Hubbard S.S."/>
            <person name="Banfield J.F."/>
        </authorList>
    </citation>
    <scope>NUCLEOTIDE SEQUENCE [LARGE SCALE GENOMIC DNA]</scope>
</reference>
<feature type="transmembrane region" description="Helical" evidence="1">
    <location>
        <begin position="42"/>
        <end position="67"/>
    </location>
</feature>
<dbReference type="AlphaFoldDB" id="A0A1F4VES2"/>
<keyword evidence="1" id="KW-0812">Transmembrane</keyword>
<evidence type="ECO:0000313" key="3">
    <source>
        <dbReference type="Proteomes" id="UP000179005"/>
    </source>
</evidence>
<sequence length="191" mass="22060">MDWLFQPHVLSYLFWGTLTLGIIVILVRAARSRAWNTIIGDFFSAFSLATGAWAVAAVMLAFVAIPFTPTHDSREYRDQQLISMRSADSTSLSFFLFLGTGGGKSEYEPVYVYYVEDNGAIVQRHLTGNIRIYEEDRSDAVLRTWWNRHDTDASGWWQQHVFWVIDTTLWTQGSQEFHVPRGTVRREFVVR</sequence>
<gene>
    <name evidence="2" type="ORF">A2797_01145</name>
</gene>
<organism evidence="2 3">
    <name type="scientific">candidate division WWE3 bacterium RIFCSPHIGHO2_01_FULL_48_15</name>
    <dbReference type="NCBI Taxonomy" id="1802619"/>
    <lineage>
        <taxon>Bacteria</taxon>
        <taxon>Katanobacteria</taxon>
    </lineage>
</organism>
<dbReference type="EMBL" id="MEVC01000008">
    <property type="protein sequence ID" value="OGC55655.1"/>
    <property type="molecule type" value="Genomic_DNA"/>
</dbReference>
<evidence type="ECO:0000313" key="2">
    <source>
        <dbReference type="EMBL" id="OGC55655.1"/>
    </source>
</evidence>
<keyword evidence="1" id="KW-0472">Membrane</keyword>
<dbReference type="STRING" id="1802619.A2797_01145"/>